<gene>
    <name evidence="2" type="ORF">E2986_04072</name>
</gene>
<organism evidence="2 3">
    <name type="scientific">Frieseomelitta varia</name>
    <dbReference type="NCBI Taxonomy" id="561572"/>
    <lineage>
        <taxon>Eukaryota</taxon>
        <taxon>Metazoa</taxon>
        <taxon>Ecdysozoa</taxon>
        <taxon>Arthropoda</taxon>
        <taxon>Hexapoda</taxon>
        <taxon>Insecta</taxon>
        <taxon>Pterygota</taxon>
        <taxon>Neoptera</taxon>
        <taxon>Endopterygota</taxon>
        <taxon>Hymenoptera</taxon>
        <taxon>Apocrita</taxon>
        <taxon>Aculeata</taxon>
        <taxon>Apoidea</taxon>
        <taxon>Anthophila</taxon>
        <taxon>Apidae</taxon>
        <taxon>Frieseomelitta</taxon>
    </lineage>
</organism>
<evidence type="ECO:0000313" key="2">
    <source>
        <dbReference type="EMBL" id="KAF3425298.1"/>
    </source>
</evidence>
<evidence type="ECO:0000313" key="3">
    <source>
        <dbReference type="Proteomes" id="UP000655588"/>
    </source>
</evidence>
<feature type="compositionally biased region" description="Low complexity" evidence="1">
    <location>
        <begin position="178"/>
        <end position="189"/>
    </location>
</feature>
<reference evidence="2" key="1">
    <citation type="submission" date="2019-11" db="EMBL/GenBank/DDBJ databases">
        <title>The nuclear and mitochondrial genomes of Frieseomelitta varia - a highly eusocial stingless bee (Meliponini) with a permanently sterile worker caste.</title>
        <authorList>
            <person name="Freitas F.C.P."/>
            <person name="Lourenco A.P."/>
            <person name="Nunes F.M.F."/>
            <person name="Paschoal A.R."/>
            <person name="Abreu F.C.P."/>
            <person name="Barbin F.O."/>
            <person name="Bataglia L."/>
            <person name="Cardoso-Junior C.A.M."/>
            <person name="Cervoni M.S."/>
            <person name="Silva S.R."/>
            <person name="Dalarmi F."/>
            <person name="Del Lama M.A."/>
            <person name="Depintor T.S."/>
            <person name="Ferreira K.M."/>
            <person name="Goria P.S."/>
            <person name="Jaskot M.C."/>
            <person name="Lago D.C."/>
            <person name="Luna-Lucena D."/>
            <person name="Moda L.M."/>
            <person name="Nascimento L."/>
            <person name="Pedrino M."/>
            <person name="Rabico F.O."/>
            <person name="Sanches F.C."/>
            <person name="Santos D.E."/>
            <person name="Santos C.G."/>
            <person name="Vieira J."/>
            <person name="Lopes T.F."/>
            <person name="Barchuk A.R."/>
            <person name="Hartfelder K."/>
            <person name="Simoes Z.L.P."/>
            <person name="Bitondi M.M.G."/>
            <person name="Pinheiro D.G."/>
        </authorList>
    </citation>
    <scope>NUCLEOTIDE SEQUENCE</scope>
    <source>
        <strain evidence="2">USP_RPSP 00005682</strain>
        <tissue evidence="2">Whole individual</tissue>
    </source>
</reference>
<accession>A0A833SE86</accession>
<sequence>MSVRHSKRSKRERKRKKKKITKSYRLFLIYSPQPLPKTYLSAPVVFPLSSRSCGILGTSSAAIHRITESREILSRIMQEECCWFATQSRCGVSRISDGVVAVRANRTDENETRGNLDAKRSICWYFSCQQPRNKECFCRGNTMTHPTEVLRRRGNYESFISERGDGGYVIISASADGNRNNNNNNSSSSTEDDEFGNEICKKTTSKKNPEKNDGSI</sequence>
<dbReference type="Proteomes" id="UP000655588">
    <property type="component" value="Unassembled WGS sequence"/>
</dbReference>
<proteinExistence type="predicted"/>
<feature type="compositionally biased region" description="Basic and acidic residues" evidence="1">
    <location>
        <begin position="207"/>
        <end position="216"/>
    </location>
</feature>
<dbReference type="AlphaFoldDB" id="A0A833SE86"/>
<dbReference type="EMBL" id="WNWW01000405">
    <property type="protein sequence ID" value="KAF3425298.1"/>
    <property type="molecule type" value="Genomic_DNA"/>
</dbReference>
<feature type="region of interest" description="Disordered" evidence="1">
    <location>
        <begin position="174"/>
        <end position="216"/>
    </location>
</feature>
<protein>
    <submittedName>
        <fullName evidence="2">Uncharacterized protein</fullName>
    </submittedName>
</protein>
<keyword evidence="3" id="KW-1185">Reference proteome</keyword>
<name>A0A833SE86_9HYME</name>
<comment type="caution">
    <text evidence="2">The sequence shown here is derived from an EMBL/GenBank/DDBJ whole genome shotgun (WGS) entry which is preliminary data.</text>
</comment>
<evidence type="ECO:0000256" key="1">
    <source>
        <dbReference type="SAM" id="MobiDB-lite"/>
    </source>
</evidence>